<dbReference type="Proteomes" id="UP001596160">
    <property type="component" value="Unassembled WGS sequence"/>
</dbReference>
<sequence>MDQGFDRLAEVMRRVEVLVAETGLDRDAFLNASDLAVRSGLDEDRVRLLMADERIPPAEDFDAEVVRRIRLCQATRLKEEVNEHGQQVRRPYTIAEIAGWAGMTPQWFHKLLRTPKAPNLEHAAALAELFGVRLEFFTAPPALALALVLESEVLPRLESYRVDPFAALSQEFGLSDVAARSGGGGDPRALLGLIHRLSQDRLNP</sequence>
<evidence type="ECO:0000313" key="2">
    <source>
        <dbReference type="Proteomes" id="UP001596160"/>
    </source>
</evidence>
<organism evidence="1 2">
    <name type="scientific">Streptomyces amakusaensis</name>
    <dbReference type="NCBI Taxonomy" id="67271"/>
    <lineage>
        <taxon>Bacteria</taxon>
        <taxon>Bacillati</taxon>
        <taxon>Actinomycetota</taxon>
        <taxon>Actinomycetes</taxon>
        <taxon>Kitasatosporales</taxon>
        <taxon>Streptomycetaceae</taxon>
        <taxon>Streptomyces</taxon>
    </lineage>
</organism>
<name>A0ABW0AKV7_9ACTN</name>
<protein>
    <submittedName>
        <fullName evidence="1">Helix-turn-helix domain-containing protein</fullName>
    </submittedName>
</protein>
<dbReference type="RefSeq" id="WP_344480290.1">
    <property type="nucleotide sequence ID" value="NZ_BAAASB010000014.1"/>
</dbReference>
<keyword evidence="2" id="KW-1185">Reference proteome</keyword>
<dbReference type="Gene3D" id="1.10.260.40">
    <property type="entry name" value="lambda repressor-like DNA-binding domains"/>
    <property type="match status" value="1"/>
</dbReference>
<dbReference type="SUPFAM" id="SSF47413">
    <property type="entry name" value="lambda repressor-like DNA-binding domains"/>
    <property type="match status" value="1"/>
</dbReference>
<gene>
    <name evidence="1" type="ORF">ACFPRH_20360</name>
</gene>
<dbReference type="EMBL" id="JBHSKP010000013">
    <property type="protein sequence ID" value="MFC5154091.1"/>
    <property type="molecule type" value="Genomic_DNA"/>
</dbReference>
<comment type="caution">
    <text evidence="1">The sequence shown here is derived from an EMBL/GenBank/DDBJ whole genome shotgun (WGS) entry which is preliminary data.</text>
</comment>
<reference evidence="2" key="1">
    <citation type="journal article" date="2019" name="Int. J. Syst. Evol. Microbiol.">
        <title>The Global Catalogue of Microorganisms (GCM) 10K type strain sequencing project: providing services to taxonomists for standard genome sequencing and annotation.</title>
        <authorList>
            <consortium name="The Broad Institute Genomics Platform"/>
            <consortium name="The Broad Institute Genome Sequencing Center for Infectious Disease"/>
            <person name="Wu L."/>
            <person name="Ma J."/>
        </authorList>
    </citation>
    <scope>NUCLEOTIDE SEQUENCE [LARGE SCALE GENOMIC DNA]</scope>
    <source>
        <strain evidence="2">PCU 266</strain>
    </source>
</reference>
<accession>A0ABW0AKV7</accession>
<proteinExistence type="predicted"/>
<dbReference type="InterPro" id="IPR010982">
    <property type="entry name" value="Lambda_DNA-bd_dom_sf"/>
</dbReference>
<evidence type="ECO:0000313" key="1">
    <source>
        <dbReference type="EMBL" id="MFC5154091.1"/>
    </source>
</evidence>